<evidence type="ECO:0000313" key="1">
    <source>
        <dbReference type="EMBL" id="SMB84181.1"/>
    </source>
</evidence>
<gene>
    <name evidence="1" type="ORF">SAMN00790413_05023</name>
</gene>
<organism evidence="1 2">
    <name type="scientific">Deinococcus hopiensis KR-140</name>
    <dbReference type="NCBI Taxonomy" id="695939"/>
    <lineage>
        <taxon>Bacteria</taxon>
        <taxon>Thermotogati</taxon>
        <taxon>Deinococcota</taxon>
        <taxon>Deinococci</taxon>
        <taxon>Deinococcales</taxon>
        <taxon>Deinococcaceae</taxon>
        <taxon>Deinococcus</taxon>
    </lineage>
</organism>
<accession>A0A1W1UTQ5</accession>
<name>A0A1W1UTQ5_9DEIO</name>
<evidence type="ECO:0008006" key="3">
    <source>
        <dbReference type="Google" id="ProtNLM"/>
    </source>
</evidence>
<dbReference type="EMBL" id="FWWU01000007">
    <property type="protein sequence ID" value="SMB84181.1"/>
    <property type="molecule type" value="Genomic_DNA"/>
</dbReference>
<sequence length="350" mass="37019">MKRALAPLLSAALLLGAVYGGYRSYVHNSPGVTVLKGVIGSEKAEFFADPDVIAALERRGLRVTAETAGSRDIATRALIGYDFAFPSGSAAAQQTARIAGKKAQVTEVFYTPLAVATWKKLMPTLGRAGALKGETLNVARLLSLAQNGKRWRDLTGSPYRSARTVLVSTTDPRTSSSAAAFLGVAAFTQNREQVPDARNVPGLLPKLRPLFALQGYQDATSQGPFEDYLAIGMGKAPLVLVYEAQFITAGRAGRLSSGMRLVYPTPNTYTRHALVSLSDGGQRLAQAMTEPELQVLAAKHGWRTLDPKVFTAAMQSGNTNTSAKDTGDAVDLPAAPVLDALVQGVTGGTQ</sequence>
<dbReference type="AlphaFoldDB" id="A0A1W1UTQ5"/>
<keyword evidence="2" id="KW-1185">Reference proteome</keyword>
<reference evidence="1 2" key="1">
    <citation type="submission" date="2017-04" db="EMBL/GenBank/DDBJ databases">
        <authorList>
            <person name="Afonso C.L."/>
            <person name="Miller P.J."/>
            <person name="Scott M.A."/>
            <person name="Spackman E."/>
            <person name="Goraichik I."/>
            <person name="Dimitrov K.M."/>
            <person name="Suarez D.L."/>
            <person name="Swayne D.E."/>
        </authorList>
    </citation>
    <scope>NUCLEOTIDE SEQUENCE [LARGE SCALE GENOMIC DNA]</scope>
    <source>
        <strain evidence="1 2">KR-140</strain>
    </source>
</reference>
<evidence type="ECO:0000313" key="2">
    <source>
        <dbReference type="Proteomes" id="UP000192582"/>
    </source>
</evidence>
<proteinExistence type="predicted"/>
<dbReference type="OrthoDB" id="5418945at2"/>
<dbReference type="Proteomes" id="UP000192582">
    <property type="component" value="Unassembled WGS sequence"/>
</dbReference>
<protein>
    <recommendedName>
        <fullName evidence="3">Extracellular solute-binding protein</fullName>
    </recommendedName>
</protein>
<dbReference type="STRING" id="695939.SAMN00790413_05023"/>
<dbReference type="SUPFAM" id="SSF53850">
    <property type="entry name" value="Periplasmic binding protein-like II"/>
    <property type="match status" value="1"/>
</dbReference>
<dbReference type="RefSeq" id="WP_084046710.1">
    <property type="nucleotide sequence ID" value="NZ_FWWU01000007.1"/>
</dbReference>